<evidence type="ECO:0000313" key="2">
    <source>
        <dbReference type="EMBL" id="GEK44093.1"/>
    </source>
</evidence>
<dbReference type="InterPro" id="IPR027417">
    <property type="entry name" value="P-loop_NTPase"/>
</dbReference>
<keyword evidence="2" id="KW-0547">Nucleotide-binding</keyword>
<dbReference type="GO" id="GO:0016887">
    <property type="term" value="F:ATP hydrolysis activity"/>
    <property type="evidence" value="ECO:0007669"/>
    <property type="project" value="InterPro"/>
</dbReference>
<gene>
    <name evidence="2" type="ORF">AJO04nite_13510</name>
</gene>
<reference evidence="2 3" key="1">
    <citation type="submission" date="2019-07" db="EMBL/GenBank/DDBJ databases">
        <title>Whole genome shotgun sequence of Acinetobacter johnsonii NBRC 102197.</title>
        <authorList>
            <person name="Hosoyama A."/>
            <person name="Uohara A."/>
            <person name="Ohji S."/>
            <person name="Ichikawa N."/>
        </authorList>
    </citation>
    <scope>NUCLEOTIDE SEQUENCE [LARGE SCALE GENOMIC DNA]</scope>
    <source>
        <strain evidence="2 3">NBRC 102197</strain>
    </source>
</reference>
<sequence>MNITKLIVKKLFGRFDYEIDFSNKKLLIITAPNGYGKSTILKIIKSFVDSDYIYFINENFQSIEFTFDNNKKVFIQKIRNYEGTLFDDVFEEEDFDLKNNATSIEIYSDENKYIINAENYERKVERFERMLPVTRLDRDLWLDDRSNEVYSFNEMLNKFKESRLIQDSLELPHWLINITTQLKIEYISTNRLLSVDYIIPRRNRAENYNKLMVDVIAKEIKDEIDKEIKKQFNEGRKRETSFPTRLMEALEENEEIHDSEIKDLITQIQEYESKYLSLDIVPDTGSTKQLGTSKFVSSMDQSVSAGRIVLKTYLNDVIEKFKLLDDLAKKLTLFSKSINDLMSFKKLSISSEKGFVIKTYKSDPDKYNYIVPLSSLSSGEQHLLVLLGKLIFAQKNNGLILIDEPEISLHPEWQESLLDILSSIQTISNFEILIATHSPILIGDRWDDVIELRDQVVN</sequence>
<keyword evidence="2" id="KW-0067">ATP-binding</keyword>
<dbReference type="Gene3D" id="3.40.50.300">
    <property type="entry name" value="P-loop containing nucleotide triphosphate hydrolases"/>
    <property type="match status" value="1"/>
</dbReference>
<protein>
    <submittedName>
        <fullName evidence="2">ATP-binding protein</fullName>
    </submittedName>
</protein>
<dbReference type="SUPFAM" id="SSF52540">
    <property type="entry name" value="P-loop containing nucleoside triphosphate hydrolases"/>
    <property type="match status" value="1"/>
</dbReference>
<dbReference type="PANTHER" id="PTHR43581">
    <property type="entry name" value="ATP/GTP PHOSPHATASE"/>
    <property type="match status" value="1"/>
</dbReference>
<dbReference type="RefSeq" id="WP_162789687.1">
    <property type="nucleotide sequence ID" value="NZ_BJUJ01000029.1"/>
</dbReference>
<proteinExistence type="predicted"/>
<dbReference type="AlphaFoldDB" id="A0AAV3WCB2"/>
<dbReference type="Pfam" id="PF13304">
    <property type="entry name" value="AAA_21"/>
    <property type="match status" value="1"/>
</dbReference>
<dbReference type="GO" id="GO:0005524">
    <property type="term" value="F:ATP binding"/>
    <property type="evidence" value="ECO:0007669"/>
    <property type="project" value="UniProtKB-KW"/>
</dbReference>
<evidence type="ECO:0000313" key="3">
    <source>
        <dbReference type="Proteomes" id="UP000321274"/>
    </source>
</evidence>
<dbReference type="Proteomes" id="UP000321274">
    <property type="component" value="Unassembled WGS sequence"/>
</dbReference>
<feature type="domain" description="ATPase AAA-type core" evidence="1">
    <location>
        <begin position="32"/>
        <end position="442"/>
    </location>
</feature>
<evidence type="ECO:0000259" key="1">
    <source>
        <dbReference type="Pfam" id="PF13304"/>
    </source>
</evidence>
<dbReference type="EMBL" id="BJUJ01000029">
    <property type="protein sequence ID" value="GEK44093.1"/>
    <property type="molecule type" value="Genomic_DNA"/>
</dbReference>
<comment type="caution">
    <text evidence="2">The sequence shown here is derived from an EMBL/GenBank/DDBJ whole genome shotgun (WGS) entry which is preliminary data.</text>
</comment>
<organism evidence="2 3">
    <name type="scientific">Acinetobacter johnsonii</name>
    <dbReference type="NCBI Taxonomy" id="40214"/>
    <lineage>
        <taxon>Bacteria</taxon>
        <taxon>Pseudomonadati</taxon>
        <taxon>Pseudomonadota</taxon>
        <taxon>Gammaproteobacteria</taxon>
        <taxon>Moraxellales</taxon>
        <taxon>Moraxellaceae</taxon>
        <taxon>Acinetobacter</taxon>
    </lineage>
</organism>
<dbReference type="InterPro" id="IPR051396">
    <property type="entry name" value="Bact_Antivir_Def_Nuclease"/>
</dbReference>
<name>A0AAV3WCB2_ACIJO</name>
<dbReference type="PANTHER" id="PTHR43581:SF2">
    <property type="entry name" value="EXCINUCLEASE ATPASE SUBUNIT"/>
    <property type="match status" value="1"/>
</dbReference>
<accession>A0AAV3WCB2</accession>
<dbReference type="InterPro" id="IPR003959">
    <property type="entry name" value="ATPase_AAA_core"/>
</dbReference>